<dbReference type="GeneID" id="108609560"/>
<evidence type="ECO:0000256" key="3">
    <source>
        <dbReference type="ARBA" id="ARBA00004174"/>
    </source>
</evidence>
<gene>
    <name evidence="16" type="primary">LOC108609560</name>
</gene>
<evidence type="ECO:0000256" key="6">
    <source>
        <dbReference type="ARBA" id="ARBA00022617"/>
    </source>
</evidence>
<dbReference type="InterPro" id="IPR001128">
    <property type="entry name" value="Cyt_P450"/>
</dbReference>
<evidence type="ECO:0000256" key="11">
    <source>
        <dbReference type="ARBA" id="ARBA00023004"/>
    </source>
</evidence>
<reference evidence="16" key="3">
    <citation type="submission" date="2025-08" db="UniProtKB">
        <authorList>
            <consortium name="RefSeq"/>
        </authorList>
    </citation>
    <scope>IDENTIFICATION</scope>
    <source>
        <tissue evidence="16">Whole organism</tissue>
    </source>
</reference>
<dbReference type="RefSeq" id="XP_017856770.1">
    <property type="nucleotide sequence ID" value="XM_018001281.1"/>
</dbReference>
<name>A0ABM1NP84_DROAR</name>
<comment type="cofactor">
    <cofactor evidence="1">
        <name>heme</name>
        <dbReference type="ChEBI" id="CHEBI:30413"/>
    </cofactor>
</comment>
<reference evidence="15" key="2">
    <citation type="journal article" date="2016" name="G3 (Bethesda)">
        <title>Genome Evolution in Three Species of Cactophilic Drosophila.</title>
        <authorList>
            <person name="Sanchez-Flores A."/>
            <person name="Penazola F."/>
            <person name="Carpinteyro-Ponce J."/>
            <person name="Nazario-Yepiz N."/>
            <person name="Abreu-Goodger C."/>
            <person name="Machado C.A."/>
            <person name="Markow T.A."/>
        </authorList>
    </citation>
    <scope>NUCLEOTIDE SEQUENCE [LARGE SCALE GENOMIC DNA]</scope>
</reference>
<evidence type="ECO:0000256" key="1">
    <source>
        <dbReference type="ARBA" id="ARBA00001971"/>
    </source>
</evidence>
<evidence type="ECO:0000313" key="15">
    <source>
        <dbReference type="Proteomes" id="UP000694904"/>
    </source>
</evidence>
<dbReference type="CDD" id="cd11056">
    <property type="entry name" value="CYP6-like"/>
    <property type="match status" value="1"/>
</dbReference>
<keyword evidence="14" id="KW-1133">Transmembrane helix</keyword>
<proteinExistence type="inferred from homology"/>
<comment type="subcellular location">
    <subcellularLocation>
        <location evidence="4">Endoplasmic reticulum membrane</location>
        <topology evidence="4">Peripheral membrane protein</topology>
    </subcellularLocation>
    <subcellularLocation>
        <location evidence="3">Microsome membrane</location>
        <topology evidence="3">Peripheral membrane protein</topology>
    </subcellularLocation>
</comment>
<dbReference type="PANTHER" id="PTHR24292:SF84">
    <property type="entry name" value="CYTOCHROME P450 28A5-RELATED"/>
    <property type="match status" value="1"/>
</dbReference>
<protein>
    <submittedName>
        <fullName evidence="16">Probable cytochrome P450 28a5</fullName>
    </submittedName>
</protein>
<keyword evidence="13 14" id="KW-0472">Membrane</keyword>
<organism evidence="15 16">
    <name type="scientific">Drosophila arizonae</name>
    <name type="common">Fruit fly</name>
    <dbReference type="NCBI Taxonomy" id="7263"/>
    <lineage>
        <taxon>Eukaryota</taxon>
        <taxon>Metazoa</taxon>
        <taxon>Ecdysozoa</taxon>
        <taxon>Arthropoda</taxon>
        <taxon>Hexapoda</taxon>
        <taxon>Insecta</taxon>
        <taxon>Pterygota</taxon>
        <taxon>Neoptera</taxon>
        <taxon>Endopterygota</taxon>
        <taxon>Diptera</taxon>
        <taxon>Brachycera</taxon>
        <taxon>Muscomorpha</taxon>
        <taxon>Ephydroidea</taxon>
        <taxon>Drosophilidae</taxon>
        <taxon>Drosophila</taxon>
    </lineage>
</organism>
<evidence type="ECO:0000313" key="16">
    <source>
        <dbReference type="RefSeq" id="XP_017856770.1"/>
    </source>
</evidence>
<dbReference type="PANTHER" id="PTHR24292">
    <property type="entry name" value="CYTOCHROME P450"/>
    <property type="match status" value="1"/>
</dbReference>
<evidence type="ECO:0000256" key="4">
    <source>
        <dbReference type="ARBA" id="ARBA00004406"/>
    </source>
</evidence>
<comment type="function">
    <text evidence="2">May be involved in the metabolism of insect hormones and in the breakdown of synthetic insecticides.</text>
</comment>
<evidence type="ECO:0000256" key="12">
    <source>
        <dbReference type="ARBA" id="ARBA00023033"/>
    </source>
</evidence>
<keyword evidence="6" id="KW-0349">Heme</keyword>
<dbReference type="PRINTS" id="PR00465">
    <property type="entry name" value="EP450IV"/>
</dbReference>
<keyword evidence="14" id="KW-0812">Transmembrane</keyword>
<keyword evidence="11" id="KW-0408">Iron</keyword>
<dbReference type="PRINTS" id="PR00385">
    <property type="entry name" value="P450"/>
</dbReference>
<keyword evidence="10" id="KW-0560">Oxidoreductase</keyword>
<dbReference type="InterPro" id="IPR017972">
    <property type="entry name" value="Cyt_P450_CS"/>
</dbReference>
<dbReference type="Pfam" id="PF00067">
    <property type="entry name" value="p450"/>
    <property type="match status" value="2"/>
</dbReference>
<dbReference type="InterPro" id="IPR002403">
    <property type="entry name" value="Cyt_P450_E_grp-IV"/>
</dbReference>
<evidence type="ECO:0000256" key="14">
    <source>
        <dbReference type="SAM" id="Phobius"/>
    </source>
</evidence>
<feature type="transmembrane region" description="Helical" evidence="14">
    <location>
        <begin position="6"/>
        <end position="25"/>
    </location>
</feature>
<evidence type="ECO:0000256" key="2">
    <source>
        <dbReference type="ARBA" id="ARBA00003690"/>
    </source>
</evidence>
<dbReference type="InterPro" id="IPR036396">
    <property type="entry name" value="Cyt_P450_sf"/>
</dbReference>
<dbReference type="Gene3D" id="1.10.630.10">
    <property type="entry name" value="Cytochrome P450"/>
    <property type="match status" value="2"/>
</dbReference>
<feature type="transmembrane region" description="Helical" evidence="14">
    <location>
        <begin position="220"/>
        <end position="240"/>
    </location>
</feature>
<evidence type="ECO:0000256" key="9">
    <source>
        <dbReference type="ARBA" id="ARBA00022848"/>
    </source>
</evidence>
<evidence type="ECO:0000256" key="7">
    <source>
        <dbReference type="ARBA" id="ARBA00022723"/>
    </source>
</evidence>
<accession>A0ABM1NP84</accession>
<dbReference type="PROSITE" id="PS00086">
    <property type="entry name" value="CYTOCHROME_P450"/>
    <property type="match status" value="1"/>
</dbReference>
<keyword evidence="8" id="KW-0256">Endoplasmic reticulum</keyword>
<evidence type="ECO:0000256" key="8">
    <source>
        <dbReference type="ARBA" id="ARBA00022824"/>
    </source>
</evidence>
<comment type="similarity">
    <text evidence="5">Belongs to the cytochrome P450 family.</text>
</comment>
<evidence type="ECO:0000256" key="5">
    <source>
        <dbReference type="ARBA" id="ARBA00010617"/>
    </source>
</evidence>
<keyword evidence="15" id="KW-1185">Reference proteome</keyword>
<evidence type="ECO:0000256" key="10">
    <source>
        <dbReference type="ARBA" id="ARBA00023002"/>
    </source>
</evidence>
<keyword evidence="7" id="KW-0479">Metal-binding</keyword>
<keyword evidence="12" id="KW-0503">Monooxygenase</keyword>
<dbReference type="InterPro" id="IPR050476">
    <property type="entry name" value="Insect_CytP450_Detox"/>
</dbReference>
<reference evidence="15" key="1">
    <citation type="journal article" date="1997" name="Nucleic Acids Res.">
        <title>tRNAscan-SE: a program for improved detection of transfer RNA genes in genomic sequence.</title>
        <authorList>
            <person name="Lowe T.M."/>
            <person name="Eddy S.R."/>
        </authorList>
    </citation>
    <scope>NUCLEOTIDE SEQUENCE [LARGE SCALE GENOMIC DNA]</scope>
</reference>
<evidence type="ECO:0000256" key="13">
    <source>
        <dbReference type="ARBA" id="ARBA00023136"/>
    </source>
</evidence>
<keyword evidence="9" id="KW-0492">Microsome</keyword>
<dbReference type="Proteomes" id="UP000694904">
    <property type="component" value="Chromosome 3"/>
</dbReference>
<dbReference type="SUPFAM" id="SSF48264">
    <property type="entry name" value="Cytochrome P450"/>
    <property type="match status" value="2"/>
</dbReference>
<sequence length="807" mass="93747">MLEVTLALLLLLAGLFYVFMTWNFGYWRKRKVPGPAPRILTGNYPHMYNMKRHAIYDLNDIYREYKHQFDAVGIYGARTPQLLVISPQLARRVFVSDFRYFHDNEVSRMIDDKSDFIFANNPFSLVGDEWKHRRADVTPGLTMSRIKTVYPVTNEVCLKMTEWLRKQIRSPPSEGIDAKAMSLRFTTEMVTDCVLGLKAESFSDKPTPIMGYIEELFKQSWAFILYFIIVSTLPALRHVFKLRFVPLRIEIFFVNLMQTAIDARRQQLAAGKQFDRVDFLDYILQLGSKKNLDTRQLTAHTMTFLLDGFETTASVLSHMLLLLGRDEKVQQQLREEIEAHLSNYPHMFNMKRHTIYDLNDIYREYKHQYDAVGIYRARCPQLMVISPQLARRVFVSDFKHFHDNEVSLMVTEKSDYIFANNPFTLVGEEWKERRADVSPGLTMGRIKSVYPITNDVCRKLTEWLRKQIRAPPSGGINAKDVGLRFTTEMVTDCVLGLNAESFSDKPSPIMGYIKEILHMPWPSIIYLMIANFLPSIRRFYKMRLIPLPMEHYFLNLMQTAIDARRKQLAAGKQFDRVDFLDYILQLGSKKNLDTRQLTAHIMTFLLDGFETTASVLSHMLLLLGRDEKVQQQLREEIEAHLSAKGVIDFEKINELPFLDACVQESLRLFPPAFMSNKLCTEPIELPNKKGENFVVERGTTVIVPHYCFMLDEEYFPNPQAFKPERFMQPDAVKMYREQGVFMGFGDGPRVCIGMRFALTQIKAAAVEVLTKFNVRVNPRTIKDNEYEPTAFITTLKGGIWLDFESRQ</sequence>